<dbReference type="Gene3D" id="2.160.10.10">
    <property type="entry name" value="Hexapeptide repeat proteins"/>
    <property type="match status" value="1"/>
</dbReference>
<evidence type="ECO:0000313" key="2">
    <source>
        <dbReference type="Proteomes" id="UP000190852"/>
    </source>
</evidence>
<dbReference type="AlphaFoldDB" id="A0A1T5ANG3"/>
<dbReference type="SUPFAM" id="SSF51161">
    <property type="entry name" value="Trimeric LpxA-like enzymes"/>
    <property type="match status" value="1"/>
</dbReference>
<dbReference type="GO" id="GO:0016740">
    <property type="term" value="F:transferase activity"/>
    <property type="evidence" value="ECO:0007669"/>
    <property type="project" value="UniProtKB-KW"/>
</dbReference>
<dbReference type="InterPro" id="IPR011004">
    <property type="entry name" value="Trimer_LpxA-like_sf"/>
</dbReference>
<dbReference type="Proteomes" id="UP000190852">
    <property type="component" value="Unassembled WGS sequence"/>
</dbReference>
<dbReference type="PANTHER" id="PTHR23416">
    <property type="entry name" value="SIALIC ACID SYNTHASE-RELATED"/>
    <property type="match status" value="1"/>
</dbReference>
<proteinExistence type="predicted"/>
<accession>A0A1T5ANG3</accession>
<evidence type="ECO:0000313" key="1">
    <source>
        <dbReference type="EMBL" id="SKB36544.1"/>
    </source>
</evidence>
<dbReference type="InterPro" id="IPR051159">
    <property type="entry name" value="Hexapeptide_acetyltransf"/>
</dbReference>
<keyword evidence="2" id="KW-1185">Reference proteome</keyword>
<protein>
    <submittedName>
        <fullName evidence="1">Maltose O-acetyltransferase</fullName>
    </submittedName>
</protein>
<name>A0A1T5ANG3_9BACT</name>
<gene>
    <name evidence="1" type="ORF">SAMN05660349_00772</name>
</gene>
<sequence>MSVSKIFWLIIYYTFARHLPTSNTIFGKVFLSKQIRYLCCKHIFMKTGKNVNIERGAYFGNGLKIEIGDNSGIGINAHIYNNTIIGQNVMMGPEVYMLEKTHNFDSVDIPMIKQGSRKERDQVIIGDDCWIGREVLIIGSRVINKGSIIGARCVLTKSFPEYSIIGGNPSKLIRSRVVSNN</sequence>
<dbReference type="CDD" id="cd04647">
    <property type="entry name" value="LbH_MAT_like"/>
    <property type="match status" value="1"/>
</dbReference>
<dbReference type="EMBL" id="FUYQ01000004">
    <property type="protein sequence ID" value="SKB36544.1"/>
    <property type="molecule type" value="Genomic_DNA"/>
</dbReference>
<organism evidence="1 2">
    <name type="scientific">Parabacteroides chartae</name>
    <dbReference type="NCBI Taxonomy" id="1037355"/>
    <lineage>
        <taxon>Bacteria</taxon>
        <taxon>Pseudomonadati</taxon>
        <taxon>Bacteroidota</taxon>
        <taxon>Bacteroidia</taxon>
        <taxon>Bacteroidales</taxon>
        <taxon>Tannerellaceae</taxon>
        <taxon>Parabacteroides</taxon>
    </lineage>
</organism>
<keyword evidence="1" id="KW-0808">Transferase</keyword>
<reference evidence="2" key="1">
    <citation type="submission" date="2017-02" db="EMBL/GenBank/DDBJ databases">
        <authorList>
            <person name="Varghese N."/>
            <person name="Submissions S."/>
        </authorList>
    </citation>
    <scope>NUCLEOTIDE SEQUENCE [LARGE SCALE GENOMIC DNA]</scope>
    <source>
        <strain evidence="2">DSM 24967</strain>
    </source>
</reference>